<keyword evidence="6" id="KW-0326">Glycosidase</keyword>
<dbReference type="InterPro" id="IPR013780">
    <property type="entry name" value="Glyco_hydro_b"/>
</dbReference>
<evidence type="ECO:0000313" key="10">
    <source>
        <dbReference type="EMBL" id="MBK1875990.1"/>
    </source>
</evidence>
<organism evidence="10 11">
    <name type="scientific">Pelagicoccus mobilis</name>
    <dbReference type="NCBI Taxonomy" id="415221"/>
    <lineage>
        <taxon>Bacteria</taxon>
        <taxon>Pseudomonadati</taxon>
        <taxon>Verrucomicrobiota</taxon>
        <taxon>Opitutia</taxon>
        <taxon>Puniceicoccales</taxon>
        <taxon>Pelagicoccaceae</taxon>
        <taxon>Pelagicoccus</taxon>
    </lineage>
</organism>
<sequence length="496" mass="56838">MKMKRKGLLFLSAVAALLGLTACNQEVAQEAFEPNWSSLRKHDMPKWMDGMKFGIYCHWGPQMVKIQHADQGMGTIEAIENWTGENFDAAEWADLFESAGAQFAGPVAWHVTGMLNWDSEITDWNTVDRGPKVDIAGELAREIRKRDMKYIMTFHSSSIWGQVSRENETYREPSDEVDLLNIDFKNRTRPDLWQGWYERITEATDRYQPDMVWVDVGFGGTVQTIKRGRAIGGRLLPGKENTVPCFPESGQQRFLARYFNEAQKDGREVEFIYKSYDIPPGVGMRNVENGSLIGLQFDPWMADINMAEHRNYPTPWFYNPKNPMKDTNHLVDLLVDMTSKNGRMLLNVPPKPDGTFTQNQKTQLKAIGDWLKINGEAIYDTVPWSYFGEGPTEETVTGHHAHGRLDRNVPKWTKEDIRFTQKGKNLYAIVLDWPSEELVVRAFGFDGKLYPNDIKSVRLLGSDSKLEWEHTAEALVVKLPAERPCEYAYALKVERN</sequence>
<dbReference type="Pfam" id="PF16757">
    <property type="entry name" value="Fucosidase_C"/>
    <property type="match status" value="1"/>
</dbReference>
<evidence type="ECO:0000256" key="4">
    <source>
        <dbReference type="ARBA" id="ARBA00022729"/>
    </source>
</evidence>
<dbReference type="InterPro" id="IPR016286">
    <property type="entry name" value="FUC_metazoa-typ"/>
</dbReference>
<dbReference type="Gene3D" id="2.60.40.1180">
    <property type="entry name" value="Golgi alpha-mannosidase II"/>
    <property type="match status" value="1"/>
</dbReference>
<dbReference type="EC" id="3.2.1.51" evidence="3"/>
<evidence type="ECO:0000259" key="8">
    <source>
        <dbReference type="Pfam" id="PF01120"/>
    </source>
</evidence>
<dbReference type="PANTHER" id="PTHR10030">
    <property type="entry name" value="ALPHA-L-FUCOSIDASE"/>
    <property type="match status" value="1"/>
</dbReference>
<dbReference type="AlphaFoldDB" id="A0A934VPN2"/>
<evidence type="ECO:0000256" key="5">
    <source>
        <dbReference type="ARBA" id="ARBA00022801"/>
    </source>
</evidence>
<evidence type="ECO:0000256" key="6">
    <source>
        <dbReference type="ARBA" id="ARBA00023295"/>
    </source>
</evidence>
<feature type="signal peptide" evidence="7">
    <location>
        <begin position="1"/>
        <end position="28"/>
    </location>
</feature>
<dbReference type="Gene3D" id="3.20.20.80">
    <property type="entry name" value="Glycosidases"/>
    <property type="match status" value="1"/>
</dbReference>
<dbReference type="PANTHER" id="PTHR10030:SF37">
    <property type="entry name" value="ALPHA-L-FUCOSIDASE-RELATED"/>
    <property type="match status" value="1"/>
</dbReference>
<dbReference type="RefSeq" id="WP_200354206.1">
    <property type="nucleotide sequence ID" value="NZ_JAENIL010000005.1"/>
</dbReference>
<dbReference type="GO" id="GO:0005764">
    <property type="term" value="C:lysosome"/>
    <property type="evidence" value="ECO:0007669"/>
    <property type="project" value="TreeGrafter"/>
</dbReference>
<evidence type="ECO:0000256" key="7">
    <source>
        <dbReference type="SAM" id="SignalP"/>
    </source>
</evidence>
<evidence type="ECO:0000256" key="3">
    <source>
        <dbReference type="ARBA" id="ARBA00012662"/>
    </source>
</evidence>
<evidence type="ECO:0000256" key="1">
    <source>
        <dbReference type="ARBA" id="ARBA00004071"/>
    </source>
</evidence>
<dbReference type="SUPFAM" id="SSF51445">
    <property type="entry name" value="(Trans)glycosidases"/>
    <property type="match status" value="1"/>
</dbReference>
<feature type="domain" description="Glycoside hydrolase family 29 N-terminal" evidence="8">
    <location>
        <begin position="21"/>
        <end position="376"/>
    </location>
</feature>
<feature type="chain" id="PRO_5037589728" description="alpha-L-fucosidase" evidence="7">
    <location>
        <begin position="29"/>
        <end position="496"/>
    </location>
</feature>
<gene>
    <name evidence="10" type="ORF">JIN87_03860</name>
</gene>
<evidence type="ECO:0000313" key="11">
    <source>
        <dbReference type="Proteomes" id="UP000617628"/>
    </source>
</evidence>
<keyword evidence="4 7" id="KW-0732">Signal</keyword>
<dbReference type="EMBL" id="JAENIL010000005">
    <property type="protein sequence ID" value="MBK1875990.1"/>
    <property type="molecule type" value="Genomic_DNA"/>
</dbReference>
<evidence type="ECO:0000256" key="2">
    <source>
        <dbReference type="ARBA" id="ARBA00007951"/>
    </source>
</evidence>
<name>A0A934VPN2_9BACT</name>
<comment type="caution">
    <text evidence="10">The sequence shown here is derived from an EMBL/GenBank/DDBJ whole genome shotgun (WGS) entry which is preliminary data.</text>
</comment>
<dbReference type="PIRSF" id="PIRSF001092">
    <property type="entry name" value="Alpha-L-fucosidase"/>
    <property type="match status" value="1"/>
</dbReference>
<dbReference type="GO" id="GO:0004560">
    <property type="term" value="F:alpha-L-fucosidase activity"/>
    <property type="evidence" value="ECO:0007669"/>
    <property type="project" value="InterPro"/>
</dbReference>
<comment type="similarity">
    <text evidence="2">Belongs to the glycosyl hydrolase 29 family.</text>
</comment>
<dbReference type="Proteomes" id="UP000617628">
    <property type="component" value="Unassembled WGS sequence"/>
</dbReference>
<keyword evidence="11" id="KW-1185">Reference proteome</keyword>
<proteinExistence type="inferred from homology"/>
<keyword evidence="5" id="KW-0378">Hydrolase</keyword>
<protein>
    <recommendedName>
        <fullName evidence="3">alpha-L-fucosidase</fullName>
        <ecNumber evidence="3">3.2.1.51</ecNumber>
    </recommendedName>
</protein>
<accession>A0A934VPN2</accession>
<evidence type="ECO:0000259" key="9">
    <source>
        <dbReference type="Pfam" id="PF16757"/>
    </source>
</evidence>
<dbReference type="PROSITE" id="PS51257">
    <property type="entry name" value="PROKAR_LIPOPROTEIN"/>
    <property type="match status" value="1"/>
</dbReference>
<dbReference type="InterPro" id="IPR031919">
    <property type="entry name" value="Fucosidase_C"/>
</dbReference>
<feature type="domain" description="Alpha-L-fucosidase C-terminal" evidence="9">
    <location>
        <begin position="414"/>
        <end position="494"/>
    </location>
</feature>
<dbReference type="GO" id="GO:0016139">
    <property type="term" value="P:glycoside catabolic process"/>
    <property type="evidence" value="ECO:0007669"/>
    <property type="project" value="TreeGrafter"/>
</dbReference>
<dbReference type="GO" id="GO:0006004">
    <property type="term" value="P:fucose metabolic process"/>
    <property type="evidence" value="ECO:0007669"/>
    <property type="project" value="InterPro"/>
</dbReference>
<dbReference type="SMART" id="SM00812">
    <property type="entry name" value="Alpha_L_fucos"/>
    <property type="match status" value="1"/>
</dbReference>
<dbReference type="InterPro" id="IPR000933">
    <property type="entry name" value="Glyco_hydro_29"/>
</dbReference>
<dbReference type="InterPro" id="IPR017853">
    <property type="entry name" value="GH"/>
</dbReference>
<comment type="function">
    <text evidence="1">Alpha-L-fucosidase is responsible for hydrolyzing the alpha-1,6-linked fucose joined to the reducing-end N-acetylglucosamine of the carbohydrate moieties of glycoproteins.</text>
</comment>
<dbReference type="Pfam" id="PF01120">
    <property type="entry name" value="Alpha_L_fucos"/>
    <property type="match status" value="1"/>
</dbReference>
<dbReference type="InterPro" id="IPR057739">
    <property type="entry name" value="Glyco_hydro_29_N"/>
</dbReference>
<reference evidence="10" key="1">
    <citation type="submission" date="2021-01" db="EMBL/GenBank/DDBJ databases">
        <title>Modified the classification status of verrucomicrobia.</title>
        <authorList>
            <person name="Feng X."/>
        </authorList>
    </citation>
    <scope>NUCLEOTIDE SEQUENCE</scope>
    <source>
        <strain evidence="10">KCTC 13126</strain>
    </source>
</reference>